<dbReference type="InterPro" id="IPR042089">
    <property type="entry name" value="Peptidase_M13_dom_2"/>
</dbReference>
<evidence type="ECO:0000256" key="1">
    <source>
        <dbReference type="ARBA" id="ARBA00001947"/>
    </source>
</evidence>
<accession>A0A6P4IMN7</accession>
<evidence type="ECO:0000259" key="10">
    <source>
        <dbReference type="Pfam" id="PF01431"/>
    </source>
</evidence>
<dbReference type="InterPro" id="IPR018497">
    <property type="entry name" value="Peptidase_M13_C"/>
</dbReference>
<evidence type="ECO:0000313" key="13">
    <source>
        <dbReference type="RefSeq" id="XP_017023783.1"/>
    </source>
</evidence>
<reference evidence="13" key="2">
    <citation type="submission" date="2025-08" db="UniProtKB">
        <authorList>
            <consortium name="RefSeq"/>
        </authorList>
    </citation>
    <scope>IDENTIFICATION</scope>
    <source>
        <strain evidence="13">14028-0561.14</strain>
        <tissue evidence="13">Whole fly</tissue>
    </source>
</reference>
<dbReference type="InterPro" id="IPR008753">
    <property type="entry name" value="Peptidase_M13_N"/>
</dbReference>
<keyword evidence="7" id="KW-0862">Zinc</keyword>
<evidence type="ECO:0000256" key="8">
    <source>
        <dbReference type="ARBA" id="ARBA00023049"/>
    </source>
</evidence>
<dbReference type="GeneID" id="108075740"/>
<feature type="chain" id="PRO_5027774141" evidence="9">
    <location>
        <begin position="21"/>
        <end position="669"/>
    </location>
</feature>
<evidence type="ECO:0000256" key="3">
    <source>
        <dbReference type="ARBA" id="ARBA00007357"/>
    </source>
</evidence>
<dbReference type="SUPFAM" id="SSF55486">
    <property type="entry name" value="Metalloproteases ('zincins'), catalytic domain"/>
    <property type="match status" value="1"/>
</dbReference>
<dbReference type="PANTHER" id="PTHR11733:SF167">
    <property type="entry name" value="FI17812P1-RELATED"/>
    <property type="match status" value="1"/>
</dbReference>
<protein>
    <submittedName>
        <fullName evidence="13">Neprilysin-2-like</fullName>
    </submittedName>
</protein>
<dbReference type="PROSITE" id="PS51885">
    <property type="entry name" value="NEPRILYSIN"/>
    <property type="match status" value="1"/>
</dbReference>
<comment type="subcellular location">
    <subcellularLocation>
        <location evidence="2">Cell membrane</location>
        <topology evidence="2">Single-pass type II membrane protein</topology>
    </subcellularLocation>
</comment>
<dbReference type="GO" id="GO:0016485">
    <property type="term" value="P:protein processing"/>
    <property type="evidence" value="ECO:0007669"/>
    <property type="project" value="TreeGrafter"/>
</dbReference>
<comment type="similarity">
    <text evidence="3">Belongs to the peptidase M13 family.</text>
</comment>
<feature type="signal peptide" evidence="9">
    <location>
        <begin position="1"/>
        <end position="20"/>
    </location>
</feature>
<gene>
    <name evidence="13" type="primary">LOC108075740</name>
</gene>
<dbReference type="Gene3D" id="1.10.1380.10">
    <property type="entry name" value="Neutral endopeptidase , domain2"/>
    <property type="match status" value="1"/>
</dbReference>
<dbReference type="Pfam" id="PF05649">
    <property type="entry name" value="Peptidase_M13_N"/>
    <property type="match status" value="1"/>
</dbReference>
<keyword evidence="8" id="KW-0482">Metalloprotease</keyword>
<evidence type="ECO:0000256" key="9">
    <source>
        <dbReference type="SAM" id="SignalP"/>
    </source>
</evidence>
<dbReference type="GO" id="GO:0046872">
    <property type="term" value="F:metal ion binding"/>
    <property type="evidence" value="ECO:0007669"/>
    <property type="project" value="UniProtKB-KW"/>
</dbReference>
<dbReference type="RefSeq" id="XP_017023783.1">
    <property type="nucleotide sequence ID" value="XM_017168294.1"/>
</dbReference>
<dbReference type="Pfam" id="PF01431">
    <property type="entry name" value="Peptidase_M13"/>
    <property type="match status" value="1"/>
</dbReference>
<keyword evidence="4" id="KW-0645">Protease</keyword>
<dbReference type="OrthoDB" id="7842934at2759"/>
<evidence type="ECO:0000256" key="7">
    <source>
        <dbReference type="ARBA" id="ARBA00022833"/>
    </source>
</evidence>
<evidence type="ECO:0000256" key="5">
    <source>
        <dbReference type="ARBA" id="ARBA00022723"/>
    </source>
</evidence>
<feature type="domain" description="Peptidase M13 C-terminal" evidence="10">
    <location>
        <begin position="548"/>
        <end position="668"/>
    </location>
</feature>
<keyword evidence="9" id="KW-0732">Signal</keyword>
<evidence type="ECO:0000313" key="12">
    <source>
        <dbReference type="Proteomes" id="UP001652661"/>
    </source>
</evidence>
<comment type="cofactor">
    <cofactor evidence="1">
        <name>Zn(2+)</name>
        <dbReference type="ChEBI" id="CHEBI:29105"/>
    </cofactor>
</comment>
<evidence type="ECO:0000256" key="4">
    <source>
        <dbReference type="ARBA" id="ARBA00022670"/>
    </source>
</evidence>
<keyword evidence="12" id="KW-1185">Reference proteome</keyword>
<name>A0A6P4IMN7_DROKI</name>
<feature type="domain" description="Peptidase M13 N-terminal" evidence="11">
    <location>
        <begin position="50"/>
        <end position="413"/>
    </location>
</feature>
<evidence type="ECO:0000256" key="6">
    <source>
        <dbReference type="ARBA" id="ARBA00022801"/>
    </source>
</evidence>
<dbReference type="InterPro" id="IPR000718">
    <property type="entry name" value="Peptidase_M13"/>
</dbReference>
<organism evidence="12 13">
    <name type="scientific">Drosophila kikkawai</name>
    <name type="common">Fruit fly</name>
    <dbReference type="NCBI Taxonomy" id="30033"/>
    <lineage>
        <taxon>Eukaryota</taxon>
        <taxon>Metazoa</taxon>
        <taxon>Ecdysozoa</taxon>
        <taxon>Arthropoda</taxon>
        <taxon>Hexapoda</taxon>
        <taxon>Insecta</taxon>
        <taxon>Pterygota</taxon>
        <taxon>Neoptera</taxon>
        <taxon>Endopterygota</taxon>
        <taxon>Diptera</taxon>
        <taxon>Brachycera</taxon>
        <taxon>Muscomorpha</taxon>
        <taxon>Ephydroidea</taxon>
        <taxon>Drosophilidae</taxon>
        <taxon>Drosophila</taxon>
        <taxon>Sophophora</taxon>
    </lineage>
</organism>
<dbReference type="AlphaFoldDB" id="A0A6P4IMN7"/>
<dbReference type="InterPro" id="IPR024079">
    <property type="entry name" value="MetalloPept_cat_dom_sf"/>
</dbReference>
<evidence type="ECO:0000259" key="11">
    <source>
        <dbReference type="Pfam" id="PF05649"/>
    </source>
</evidence>
<dbReference type="Gene3D" id="3.40.390.10">
    <property type="entry name" value="Collagenase (Catalytic Domain)"/>
    <property type="match status" value="1"/>
</dbReference>
<dbReference type="GO" id="GO:0004222">
    <property type="term" value="F:metalloendopeptidase activity"/>
    <property type="evidence" value="ECO:0007669"/>
    <property type="project" value="InterPro"/>
</dbReference>
<dbReference type="Proteomes" id="UP001652661">
    <property type="component" value="Chromosome 2L"/>
</dbReference>
<evidence type="ECO:0000256" key="2">
    <source>
        <dbReference type="ARBA" id="ARBA00004401"/>
    </source>
</evidence>
<reference evidence="12" key="1">
    <citation type="submission" date="2025-05" db="UniProtKB">
        <authorList>
            <consortium name="RefSeq"/>
        </authorList>
    </citation>
    <scope>NUCLEOTIDE SEQUENCE [LARGE SCALE GENOMIC DNA]</scope>
    <source>
        <strain evidence="12">14028-0561.14</strain>
    </source>
</reference>
<keyword evidence="6" id="KW-0378">Hydrolase</keyword>
<sequence>MKRIVQICCQLLLLLGLAAGSRIPRAPNDTTANDWILDYVERHMDKSASPCEEFHRYATGKFKGEDEQDDIYSIPDTMILHFNERLQSVLDQLKDQAFTEANSVEEKVWRYYNTCLTAPESTRSPRHYLELVSSDENLTWPQFAHRRSKWPQEEFNWLQTLAQLRRYGMENSIIRMNVVPDAKDSTKFLVTVITPEVEKFLNVDIISDLLITIGVDRSQAQPLASKLVQLDTELYNFTAENKEEARLDEDDFTNAVYTLDELQNRTGLHLEKYLEIVFGRPINGSFEVEVLGTKYLEGLEEILQKYDSDVVASYLMVKFVHFLMALDGSEPDGDPGRCLDAVRFHMEQAGDLLYEDHYLKPEKLQKYTAEVQRIFEAIKQSFKDKLEKNHLHLSPAEVAALKEKLLAMTVTVGILPSKANHRRFVTDFYQGLELDSKPDFAKAQLEVLKLRTRRVLDQLNGAYSKDEGFFQLYDEISNNNPVPWFEVSGNTIILAIEMLREPVLATKGQHDVFKVSLLGYLLARKLMENFTPYFLPFDGKGNYGEVLRSFENYPSYVDALACLNATQTKNLAKRVIDVVSLGIAYDAYFGENSQFDQKQPDFTEVPLKQLFLLSVAQWFLGDAKYLDYGVADQDDVRLNQAIRNLPYFAEIFNCPTSAVLNPTDKCQVW</sequence>
<keyword evidence="5" id="KW-0479">Metal-binding</keyword>
<proteinExistence type="inferred from homology"/>
<dbReference type="GO" id="GO:0005886">
    <property type="term" value="C:plasma membrane"/>
    <property type="evidence" value="ECO:0007669"/>
    <property type="project" value="UniProtKB-SubCell"/>
</dbReference>
<dbReference type="PANTHER" id="PTHR11733">
    <property type="entry name" value="ZINC METALLOPROTEASE FAMILY M13 NEPRILYSIN-RELATED"/>
    <property type="match status" value="1"/>
</dbReference>